<dbReference type="Gene3D" id="2.70.98.10">
    <property type="match status" value="1"/>
</dbReference>
<feature type="signal peptide" evidence="1">
    <location>
        <begin position="1"/>
        <end position="28"/>
    </location>
</feature>
<dbReference type="Gene3D" id="3.30.2080.10">
    <property type="entry name" value="GH92 mannosidase domain"/>
    <property type="match status" value="1"/>
</dbReference>
<sequence length="874" mass="91117">MIRAGWRSHLTTVLLIAAFAVPGVPANAAVIDPAALVDTFVGTTGDGHDFPGADTPFGMMQWSPDTSSRPKGGGYEYNDSTIRGFSLTHVAGPGCVAADDVPFLPTTGTISNPGSATASFTHAKESASPGYYSVGLGSGVTAELTTATRSGIGRFTYPAGTPANMIIKVGDNPSPVSASSVTVVGNDTITGSVTGVGFCEANNPFTLYFSATFDHPFTASGSYNGGEYVTFDTSAGSVVQARVGISYVSAANARSNVDLEIPGWGFDTTRASAYQAWNARLGRIKIAGGTSGQQHVFYTALYHSLLHPNVFSDVNGQYLGFDNAVHTTAAGHSHYANYSGWDIYRTQAQLSALIAPDAASDMAQSMVDDYRQGGTLPKWAMNNAETYIMVGDPADAVLADYYAFGARDFDTSGALAAMVHQATATNNARPGGAYLDSFGYLPTDSPYGCCHYYAGVSSQLEYDTADFALSAYAAALGDTADAAKFRDRAQNWRNIFNPSSGYLQPRHSNGRWMTGFLAAPISGGTNSNDFAEGDSLIYTGMVPFNIAGLAAAKGGNAAMAKYLDGVLSGYTGLLSLAGLQSNMGNEPSFELPWEYDYIGQPYRTQQVVRQIQDQLWTDTPGGLAGNDDLGAMSAWYVWSALGLYPETPGTADLALGSPLFTSAAITLPGGHTLTINAPQAADNAPYVQSLALNGSAWNNAYLPASVISAGGTLDHTLGTSANTSWASAPSAAPPSYDGTATPFPAEPIGAVTSSLAGNCIDVANASNANGTAVQLYPCNGSNAQTWTVVPDGTVQALTKCLDVTKGGTANGTQVQLYVCNGTASQQWQSTSDGQLVNPQSGRCLTDPGNSTTAKTRLEIDDCQRATGQLWGLPH</sequence>
<dbReference type="PANTHER" id="PTHR12143:SF39">
    <property type="entry name" value="SECRETED PROTEIN"/>
    <property type="match status" value="1"/>
</dbReference>
<feature type="chain" id="PRO_5045965896" evidence="1">
    <location>
        <begin position="29"/>
        <end position="874"/>
    </location>
</feature>
<reference evidence="3 4" key="1">
    <citation type="submission" date="2024-09" db="EMBL/GenBank/DDBJ databases">
        <authorList>
            <person name="Sun Q."/>
            <person name="Mori K."/>
        </authorList>
    </citation>
    <scope>NUCLEOTIDE SEQUENCE [LARGE SCALE GENOMIC DNA]</scope>
    <source>
        <strain evidence="3 4">TBRC 1432</strain>
    </source>
</reference>
<evidence type="ECO:0000313" key="4">
    <source>
        <dbReference type="Proteomes" id="UP001589810"/>
    </source>
</evidence>
<dbReference type="InterPro" id="IPR014718">
    <property type="entry name" value="GH-type_carb-bd"/>
</dbReference>
<dbReference type="Gene3D" id="2.80.10.50">
    <property type="match status" value="1"/>
</dbReference>
<keyword evidence="4" id="KW-1185">Reference proteome</keyword>
<keyword evidence="1" id="KW-0732">Signal</keyword>
<dbReference type="PROSITE" id="PS50231">
    <property type="entry name" value="RICIN_B_LECTIN"/>
    <property type="match status" value="1"/>
</dbReference>
<proteinExistence type="predicted"/>
<name>A0ABV6MP66_9PSEU</name>
<dbReference type="SUPFAM" id="SSF48208">
    <property type="entry name" value="Six-hairpin glycosidases"/>
    <property type="match status" value="1"/>
</dbReference>
<dbReference type="InterPro" id="IPR000772">
    <property type="entry name" value="Ricin_B_lectin"/>
</dbReference>
<dbReference type="CDD" id="cd23451">
    <property type="entry name" value="beta-trefoil_Ricin_laminarinase"/>
    <property type="match status" value="1"/>
</dbReference>
<dbReference type="InterPro" id="IPR041371">
    <property type="entry name" value="GH92_N"/>
</dbReference>
<dbReference type="Pfam" id="PF07971">
    <property type="entry name" value="Glyco_hydro_92"/>
    <property type="match status" value="1"/>
</dbReference>
<feature type="domain" description="Ricin B lectin" evidence="2">
    <location>
        <begin position="746"/>
        <end position="873"/>
    </location>
</feature>
<dbReference type="Gene3D" id="1.20.1050.60">
    <property type="entry name" value="alpha-1,2-mannosidase"/>
    <property type="match status" value="1"/>
</dbReference>
<dbReference type="InterPro" id="IPR035992">
    <property type="entry name" value="Ricin_B-like_lectins"/>
</dbReference>
<dbReference type="EMBL" id="JBHLUD010000002">
    <property type="protein sequence ID" value="MFC0541696.1"/>
    <property type="molecule type" value="Genomic_DNA"/>
</dbReference>
<protein>
    <submittedName>
        <fullName evidence="3">Lectin</fullName>
    </submittedName>
</protein>
<dbReference type="SUPFAM" id="SSF50370">
    <property type="entry name" value="Ricin B-like lectins"/>
    <property type="match status" value="1"/>
</dbReference>
<dbReference type="RefSeq" id="WP_273942271.1">
    <property type="nucleotide sequence ID" value="NZ_CP097263.1"/>
</dbReference>
<evidence type="ECO:0000256" key="1">
    <source>
        <dbReference type="SAM" id="SignalP"/>
    </source>
</evidence>
<dbReference type="NCBIfam" id="NF035929">
    <property type="entry name" value="lectin_1"/>
    <property type="match status" value="1"/>
</dbReference>
<dbReference type="NCBIfam" id="TIGR01180">
    <property type="entry name" value="aman2_put"/>
    <property type="match status" value="1"/>
</dbReference>
<comment type="caution">
    <text evidence="3">The sequence shown here is derived from an EMBL/GenBank/DDBJ whole genome shotgun (WGS) entry which is preliminary data.</text>
</comment>
<dbReference type="InterPro" id="IPR012939">
    <property type="entry name" value="Glyco_hydro_92"/>
</dbReference>
<dbReference type="Proteomes" id="UP001589810">
    <property type="component" value="Unassembled WGS sequence"/>
</dbReference>
<accession>A0ABV6MP66</accession>
<organism evidence="3 4">
    <name type="scientific">Kutzneria chonburiensis</name>
    <dbReference type="NCBI Taxonomy" id="1483604"/>
    <lineage>
        <taxon>Bacteria</taxon>
        <taxon>Bacillati</taxon>
        <taxon>Actinomycetota</taxon>
        <taxon>Actinomycetes</taxon>
        <taxon>Pseudonocardiales</taxon>
        <taxon>Pseudonocardiaceae</taxon>
        <taxon>Kutzneria</taxon>
    </lineage>
</organism>
<dbReference type="InterPro" id="IPR008928">
    <property type="entry name" value="6-hairpin_glycosidase_sf"/>
</dbReference>
<evidence type="ECO:0000313" key="3">
    <source>
        <dbReference type="EMBL" id="MFC0541696.1"/>
    </source>
</evidence>
<dbReference type="Pfam" id="PF00652">
    <property type="entry name" value="Ricin_B_lectin"/>
    <property type="match status" value="1"/>
</dbReference>
<dbReference type="InterPro" id="IPR005887">
    <property type="entry name" value="GH92_a_mannosidase_put"/>
</dbReference>
<gene>
    <name evidence="3" type="ORF">ACFFH7_09400</name>
</gene>
<evidence type="ECO:0000259" key="2">
    <source>
        <dbReference type="SMART" id="SM00458"/>
    </source>
</evidence>
<dbReference type="PANTHER" id="PTHR12143">
    <property type="entry name" value="PEPTIDE N-GLYCANASE PNGASE -RELATED"/>
    <property type="match status" value="1"/>
</dbReference>
<dbReference type="SMART" id="SM00458">
    <property type="entry name" value="RICIN"/>
    <property type="match status" value="1"/>
</dbReference>
<dbReference type="Pfam" id="PF17678">
    <property type="entry name" value="Glyco_hydro_92N"/>
    <property type="match status" value="1"/>
</dbReference>
<dbReference type="Gene3D" id="1.20.1610.10">
    <property type="entry name" value="alpha-1,2-mannosidases domains"/>
    <property type="match status" value="1"/>
</dbReference>
<dbReference type="InterPro" id="IPR050883">
    <property type="entry name" value="PNGase"/>
</dbReference>